<evidence type="ECO:0000256" key="1">
    <source>
        <dbReference type="SAM" id="Phobius"/>
    </source>
</evidence>
<dbReference type="NCBIfam" id="TIGR02611">
    <property type="entry name" value="TIGR02611 family protein"/>
    <property type="match status" value="1"/>
</dbReference>
<feature type="transmembrane region" description="Helical" evidence="1">
    <location>
        <begin position="102"/>
        <end position="126"/>
    </location>
</feature>
<dbReference type="Proteomes" id="UP000015388">
    <property type="component" value="Chromosome"/>
</dbReference>
<sequence>MTTLTMRQMVSGRLERFDARRAQAKRQARFGWLIAPATLVIGWVVLIIGIITIPLPGQGWLTTFLGVGILSLEAVWARNLLTWGVRAYDDFFAWYRRQPRALRWSLIAVLLVAVWITFMALAWAGWALGGLNVLTPVFHGWLGWDRP</sequence>
<feature type="transmembrane region" description="Helical" evidence="1">
    <location>
        <begin position="59"/>
        <end position="81"/>
    </location>
</feature>
<organism evidence="2 3">
    <name type="scientific">Corynebacterium maris DSM 45190</name>
    <dbReference type="NCBI Taxonomy" id="1224163"/>
    <lineage>
        <taxon>Bacteria</taxon>
        <taxon>Bacillati</taxon>
        <taxon>Actinomycetota</taxon>
        <taxon>Actinomycetes</taxon>
        <taxon>Mycobacteriales</taxon>
        <taxon>Corynebacteriaceae</taxon>
        <taxon>Corynebacterium</taxon>
    </lineage>
</organism>
<evidence type="ECO:0000313" key="3">
    <source>
        <dbReference type="Proteomes" id="UP000015388"/>
    </source>
</evidence>
<accession>S5TH77</accession>
<dbReference type="STRING" id="1224163.B841_02725"/>
<dbReference type="PATRIC" id="fig|1224163.3.peg.548"/>
<keyword evidence="1" id="KW-1133">Transmembrane helix</keyword>
<name>S5TH77_9CORY</name>
<proteinExistence type="predicted"/>
<dbReference type="eggNOG" id="ENOG50305ZD">
    <property type="taxonomic scope" value="Bacteria"/>
</dbReference>
<evidence type="ECO:0008006" key="4">
    <source>
        <dbReference type="Google" id="ProtNLM"/>
    </source>
</evidence>
<gene>
    <name evidence="2" type="ORF">B841_02725</name>
</gene>
<keyword evidence="3" id="KW-1185">Reference proteome</keyword>
<dbReference type="KEGG" id="cmd:B841_02725"/>
<dbReference type="HOGENOM" id="CLU_122355_2_1_11"/>
<dbReference type="AlphaFoldDB" id="S5TH77"/>
<dbReference type="EMBL" id="CP003924">
    <property type="protein sequence ID" value="AGS34028.1"/>
    <property type="molecule type" value="Genomic_DNA"/>
</dbReference>
<dbReference type="RefSeq" id="WP_020933961.1">
    <property type="nucleotide sequence ID" value="NC_021915.1"/>
</dbReference>
<dbReference type="InterPro" id="IPR019099">
    <property type="entry name" value="Uncharacterised_PGPGW_TM"/>
</dbReference>
<keyword evidence="1" id="KW-0472">Membrane</keyword>
<reference evidence="2 3" key="1">
    <citation type="submission" date="2012-11" db="EMBL/GenBank/DDBJ databases">
        <title>The complete genome sequence of Corynebacterium maris Coryn-1 (=DSM 45190).</title>
        <authorList>
            <person name="Schaffert L."/>
            <person name="Albersmeier A."/>
            <person name="Kalinowski J."/>
            <person name="Ruckert C."/>
        </authorList>
    </citation>
    <scope>NUCLEOTIDE SEQUENCE [LARGE SCALE GENOMIC DNA]</scope>
    <source>
        <strain evidence="3">Coryn-1</strain>
    </source>
</reference>
<keyword evidence="1" id="KW-0812">Transmembrane</keyword>
<evidence type="ECO:0000313" key="2">
    <source>
        <dbReference type="EMBL" id="AGS34028.1"/>
    </source>
</evidence>
<dbReference type="Pfam" id="PF09656">
    <property type="entry name" value="PGPGW"/>
    <property type="match status" value="1"/>
</dbReference>
<dbReference type="InterPro" id="IPR013434">
    <property type="entry name" value="CHP02611"/>
</dbReference>
<protein>
    <recommendedName>
        <fullName evidence="4">TIGR02611 family protein</fullName>
    </recommendedName>
</protein>
<feature type="transmembrane region" description="Helical" evidence="1">
    <location>
        <begin position="30"/>
        <end position="53"/>
    </location>
</feature>